<dbReference type="AlphaFoldDB" id="A0A9P3UL63"/>
<proteinExistence type="predicted"/>
<comment type="caution">
    <text evidence="2">The sequence shown here is derived from an EMBL/GenBank/DDBJ whole genome shotgun (WGS) entry which is preliminary data.</text>
</comment>
<protein>
    <submittedName>
        <fullName evidence="2">Uncharacterized protein</fullName>
    </submittedName>
</protein>
<evidence type="ECO:0000313" key="2">
    <source>
        <dbReference type="EMBL" id="GLB35081.1"/>
    </source>
</evidence>
<gene>
    <name evidence="2" type="ORF">LshimejAT787_0206460</name>
</gene>
<organism evidence="2 3">
    <name type="scientific">Lyophyllum shimeji</name>
    <name type="common">Hon-shimeji</name>
    <name type="synonym">Tricholoma shimeji</name>
    <dbReference type="NCBI Taxonomy" id="47721"/>
    <lineage>
        <taxon>Eukaryota</taxon>
        <taxon>Fungi</taxon>
        <taxon>Dikarya</taxon>
        <taxon>Basidiomycota</taxon>
        <taxon>Agaricomycotina</taxon>
        <taxon>Agaricomycetes</taxon>
        <taxon>Agaricomycetidae</taxon>
        <taxon>Agaricales</taxon>
        <taxon>Tricholomatineae</taxon>
        <taxon>Lyophyllaceae</taxon>
        <taxon>Lyophyllum</taxon>
    </lineage>
</organism>
<feature type="compositionally biased region" description="Polar residues" evidence="1">
    <location>
        <begin position="1"/>
        <end position="17"/>
    </location>
</feature>
<feature type="region of interest" description="Disordered" evidence="1">
    <location>
        <begin position="1"/>
        <end position="122"/>
    </location>
</feature>
<evidence type="ECO:0000313" key="3">
    <source>
        <dbReference type="Proteomes" id="UP001063166"/>
    </source>
</evidence>
<dbReference type="Proteomes" id="UP001063166">
    <property type="component" value="Unassembled WGS sequence"/>
</dbReference>
<feature type="compositionally biased region" description="Polar residues" evidence="1">
    <location>
        <begin position="26"/>
        <end position="41"/>
    </location>
</feature>
<accession>A0A9P3UL63</accession>
<keyword evidence="3" id="KW-1185">Reference proteome</keyword>
<name>A0A9P3UL63_LYOSH</name>
<reference evidence="2" key="1">
    <citation type="submission" date="2022-07" db="EMBL/GenBank/DDBJ databases">
        <title>The genome of Lyophyllum shimeji provides insight into the initial evolution of ectomycorrhizal fungal genome.</title>
        <authorList>
            <person name="Kobayashi Y."/>
            <person name="Shibata T."/>
            <person name="Hirakawa H."/>
            <person name="Shigenobu S."/>
            <person name="Nishiyama T."/>
            <person name="Yamada A."/>
            <person name="Hasebe M."/>
            <person name="Kawaguchi M."/>
        </authorList>
    </citation>
    <scope>NUCLEOTIDE SEQUENCE</scope>
    <source>
        <strain evidence="2">AT787</strain>
    </source>
</reference>
<feature type="compositionally biased region" description="Low complexity" evidence="1">
    <location>
        <begin position="48"/>
        <end position="59"/>
    </location>
</feature>
<sequence>MSRPSEVTSPQLSSNNFFKKPKRPGSGSQQISGMSFSSVAERTSGFLPSSPTPSGTVPGRRPNRRQTPQGLPERQQHGDAASPPVLPTKSSKSQRSPSPRREVGRENVESHVPSSSTHRKKLDCAVSSGSSAYDDGGTGQVAHFLQSRCRPPLPRLLTSFVKQEWPNISESGRMSTSARCWTPVLLGSGFHY</sequence>
<dbReference type="EMBL" id="BRPK01000002">
    <property type="protein sequence ID" value="GLB35081.1"/>
    <property type="molecule type" value="Genomic_DNA"/>
</dbReference>
<evidence type="ECO:0000256" key="1">
    <source>
        <dbReference type="SAM" id="MobiDB-lite"/>
    </source>
</evidence>
<feature type="compositionally biased region" description="Basic and acidic residues" evidence="1">
    <location>
        <begin position="99"/>
        <end position="109"/>
    </location>
</feature>